<feature type="compositionally biased region" description="Acidic residues" evidence="1">
    <location>
        <begin position="255"/>
        <end position="264"/>
    </location>
</feature>
<evidence type="ECO:0000256" key="1">
    <source>
        <dbReference type="SAM" id="MobiDB-lite"/>
    </source>
</evidence>
<name>A0A445EWH0_ARAHY</name>
<reference evidence="2 3" key="1">
    <citation type="submission" date="2019-01" db="EMBL/GenBank/DDBJ databases">
        <title>Sequencing of cultivated peanut Arachis hypogaea provides insights into genome evolution and oil improvement.</title>
        <authorList>
            <person name="Chen X."/>
        </authorList>
    </citation>
    <scope>NUCLEOTIDE SEQUENCE [LARGE SCALE GENOMIC DNA]</scope>
    <source>
        <strain evidence="3">cv. Fuhuasheng</strain>
        <tissue evidence="2">Leaves</tissue>
    </source>
</reference>
<evidence type="ECO:0000313" key="3">
    <source>
        <dbReference type="Proteomes" id="UP000289738"/>
    </source>
</evidence>
<protein>
    <submittedName>
        <fullName evidence="2">Uncharacterized protein</fullName>
    </submittedName>
</protein>
<gene>
    <name evidence="2" type="ORF">Ahy_A01g004587</name>
</gene>
<feature type="compositionally biased region" description="Polar residues" evidence="1">
    <location>
        <begin position="97"/>
        <end position="107"/>
    </location>
</feature>
<feature type="compositionally biased region" description="Polar residues" evidence="1">
    <location>
        <begin position="123"/>
        <end position="133"/>
    </location>
</feature>
<dbReference type="EMBL" id="SDMP01000001">
    <property type="protein sequence ID" value="RYR79775.1"/>
    <property type="molecule type" value="Genomic_DNA"/>
</dbReference>
<feature type="region of interest" description="Disordered" evidence="1">
    <location>
        <begin position="239"/>
        <end position="269"/>
    </location>
</feature>
<accession>A0A445EWH0</accession>
<dbReference type="Proteomes" id="UP000289738">
    <property type="component" value="Chromosome A01"/>
</dbReference>
<feature type="region of interest" description="Disordered" evidence="1">
    <location>
        <begin position="87"/>
        <end position="148"/>
    </location>
</feature>
<organism evidence="2 3">
    <name type="scientific">Arachis hypogaea</name>
    <name type="common">Peanut</name>
    <dbReference type="NCBI Taxonomy" id="3818"/>
    <lineage>
        <taxon>Eukaryota</taxon>
        <taxon>Viridiplantae</taxon>
        <taxon>Streptophyta</taxon>
        <taxon>Embryophyta</taxon>
        <taxon>Tracheophyta</taxon>
        <taxon>Spermatophyta</taxon>
        <taxon>Magnoliopsida</taxon>
        <taxon>eudicotyledons</taxon>
        <taxon>Gunneridae</taxon>
        <taxon>Pentapetalae</taxon>
        <taxon>rosids</taxon>
        <taxon>fabids</taxon>
        <taxon>Fabales</taxon>
        <taxon>Fabaceae</taxon>
        <taxon>Papilionoideae</taxon>
        <taxon>50 kb inversion clade</taxon>
        <taxon>dalbergioids sensu lato</taxon>
        <taxon>Dalbergieae</taxon>
        <taxon>Pterocarpus clade</taxon>
        <taxon>Arachis</taxon>
    </lineage>
</organism>
<proteinExistence type="predicted"/>
<dbReference type="AlphaFoldDB" id="A0A445EWH0"/>
<comment type="caution">
    <text evidence="2">The sequence shown here is derived from an EMBL/GenBank/DDBJ whole genome shotgun (WGS) entry which is preliminary data.</text>
</comment>
<evidence type="ECO:0000313" key="2">
    <source>
        <dbReference type="EMBL" id="RYR79775.1"/>
    </source>
</evidence>
<sequence>MSLEAMRFGWDRDLGVLACEQGLRTFVLGALELGAALGFGAVDLGAVDFHGVGSIKVRLEAVGSGLGAVDSGLRIVDFSSTGISKRTRPQEARVNCRTLNSTRQNPTAEPVAPKRQDPAAEPTASSSRTSGIQDQEPGPNDRTNGTQYRLRDDEDVRLLWSWHNRWTNVHLLELFVFLIELGGRGSSADTGNDSPLSRAVRWNIRRAMIDLNMPPEGSQEGSNVEVGNTDMMEENVETHEGSAIRDPMMDQYEVNPDDGDNADDEPTKISDDEVHSTLSLNHSPPGHRRTQRQPTAEFVTCYSPRRLLCLVPAPSVFARLCLLRLCRPGRLGSAVPRLSLPPPRASSASASSVAIVLAPLQALLCSSSKLCLRRSSSLSRRRLALQRCSTATTPSWKIALTPFLAFCFC</sequence>
<keyword evidence="3" id="KW-1185">Reference proteome</keyword>